<reference evidence="7 8" key="1">
    <citation type="submission" date="2013-11" db="EMBL/GenBank/DDBJ databases">
        <title>Metagenomic analysis of a methanogenic consortium involved in long chain n-alkane degradation.</title>
        <authorList>
            <person name="Davidova I.A."/>
            <person name="Callaghan A.V."/>
            <person name="Wawrik B."/>
            <person name="Pruitt S."/>
            <person name="Marks C."/>
            <person name="Duncan K.E."/>
            <person name="Suflita J.M."/>
        </authorList>
    </citation>
    <scope>NUCLEOTIDE SEQUENCE [LARGE SCALE GENOMIC DNA]</scope>
    <source>
        <strain evidence="7 8">SPR</strain>
    </source>
</reference>
<keyword evidence="3" id="KW-0862">Zinc</keyword>
<proteinExistence type="predicted"/>
<keyword evidence="8" id="KW-1185">Reference proteome</keyword>
<dbReference type="InterPro" id="IPR053194">
    <property type="entry name" value="tRNA_methyltr_O"/>
</dbReference>
<dbReference type="GO" id="GO:0008270">
    <property type="term" value="F:zinc ion binding"/>
    <property type="evidence" value="ECO:0007669"/>
    <property type="project" value="UniProtKB-KW"/>
</dbReference>
<dbReference type="STRING" id="1429043.X474_00410"/>
<evidence type="ECO:0000256" key="4">
    <source>
        <dbReference type="SAM" id="MobiDB-lite"/>
    </source>
</evidence>
<dbReference type="SUPFAM" id="SSF143555">
    <property type="entry name" value="FwdE-like"/>
    <property type="match status" value="1"/>
</dbReference>
<dbReference type="AlphaFoldDB" id="A0A0D2K2D7"/>
<dbReference type="EMBL" id="AZAC01000001">
    <property type="protein sequence ID" value="KIX15820.1"/>
    <property type="molecule type" value="Genomic_DNA"/>
</dbReference>
<dbReference type="PANTHER" id="PTHR39418">
    <property type="entry name" value="DEHYDROGENASE-RELATED"/>
    <property type="match status" value="1"/>
</dbReference>
<dbReference type="Gene3D" id="3.30.1330.130">
    <property type="match status" value="1"/>
</dbReference>
<dbReference type="InParanoid" id="A0A0D2K2D7"/>
<dbReference type="Proteomes" id="UP000032233">
    <property type="component" value="Unassembled WGS sequence"/>
</dbReference>
<keyword evidence="2" id="KW-0863">Zinc-finger</keyword>
<dbReference type="PANTHER" id="PTHR39418:SF1">
    <property type="entry name" value="DEHYDROGENASE"/>
    <property type="match status" value="1"/>
</dbReference>
<gene>
    <name evidence="7" type="ORF">X474_00410</name>
</gene>
<evidence type="ECO:0000256" key="3">
    <source>
        <dbReference type="ARBA" id="ARBA00022833"/>
    </source>
</evidence>
<name>A0A0D2K2D7_9BACT</name>
<evidence type="ECO:0000259" key="5">
    <source>
        <dbReference type="Pfam" id="PF01258"/>
    </source>
</evidence>
<organism evidence="7 8">
    <name type="scientific">Dethiosulfatarculus sandiegensis</name>
    <dbReference type="NCBI Taxonomy" id="1429043"/>
    <lineage>
        <taxon>Bacteria</taxon>
        <taxon>Pseudomonadati</taxon>
        <taxon>Thermodesulfobacteriota</taxon>
        <taxon>Desulfarculia</taxon>
        <taxon>Desulfarculales</taxon>
        <taxon>Desulfarculaceae</taxon>
        <taxon>Dethiosulfatarculus</taxon>
    </lineage>
</organism>
<protein>
    <submittedName>
        <fullName evidence="7">Formylmethanofuran dehydrogenase subunit E</fullName>
    </submittedName>
</protein>
<dbReference type="OrthoDB" id="9804309at2"/>
<feature type="domain" description="Zinc finger DksA/TraR C4-type" evidence="5">
    <location>
        <begin position="160"/>
        <end position="190"/>
    </location>
</feature>
<dbReference type="RefSeq" id="WP_156360556.1">
    <property type="nucleotide sequence ID" value="NZ_AZAC01000001.1"/>
</dbReference>
<evidence type="ECO:0000256" key="2">
    <source>
        <dbReference type="ARBA" id="ARBA00022771"/>
    </source>
</evidence>
<evidence type="ECO:0000256" key="1">
    <source>
        <dbReference type="ARBA" id="ARBA00022723"/>
    </source>
</evidence>
<keyword evidence="1" id="KW-0479">Metal-binding</keyword>
<dbReference type="Pfam" id="PF01258">
    <property type="entry name" value="zf-dskA_traR"/>
    <property type="match status" value="1"/>
</dbReference>
<evidence type="ECO:0000313" key="7">
    <source>
        <dbReference type="EMBL" id="KIX15820.1"/>
    </source>
</evidence>
<comment type="caution">
    <text evidence="7">The sequence shown here is derived from an EMBL/GenBank/DDBJ whole genome shotgun (WGS) entry which is preliminary data.</text>
</comment>
<dbReference type="Pfam" id="PF02663">
    <property type="entry name" value="FmdE"/>
    <property type="match status" value="1"/>
</dbReference>
<feature type="region of interest" description="Disordered" evidence="4">
    <location>
        <begin position="204"/>
        <end position="225"/>
    </location>
</feature>
<dbReference type="InterPro" id="IPR000962">
    <property type="entry name" value="Znf_DskA_TraR"/>
</dbReference>
<dbReference type="InterPro" id="IPR003814">
    <property type="entry name" value="FmdEsu_dom"/>
</dbReference>
<evidence type="ECO:0000259" key="6">
    <source>
        <dbReference type="Pfam" id="PF02663"/>
    </source>
</evidence>
<sequence length="225" mass="25538">MNFFDEMLESSARAHGHLCAGQVIGVRMSFLGMSLLGFDLPLKLSDLKKLIVYVEMDRCAADAVAHTTGVKLGRRSLKYRDYGIMAATFFNMETKEAFRIISTEEARDMVDEYAPKHLPKGEKQLAAYKAMPDSILFSVQKVDLRLSDFDMPGHTRRKVICEECGQMVRDHKEVVVNGRVLCQPCAQGAYFKNPRPLTWDQEDLSRASANSRQKQLRQKPNFKIA</sequence>
<accession>A0A0D2K2D7</accession>
<evidence type="ECO:0000313" key="8">
    <source>
        <dbReference type="Proteomes" id="UP000032233"/>
    </source>
</evidence>
<feature type="domain" description="Formylmethanofuran dehydrogenase subunit E" evidence="6">
    <location>
        <begin position="15"/>
        <end position="136"/>
    </location>
</feature>